<keyword evidence="4 6" id="KW-0486">Methionine biosynthesis</keyword>
<keyword evidence="5 6" id="KW-0456">Lyase</keyword>
<dbReference type="PANTHER" id="PTHR22789:SF0">
    <property type="entry name" value="3-OXO-TETRONATE 4-PHOSPHATE DECARBOXYLASE-RELATED"/>
    <property type="match status" value="1"/>
</dbReference>
<name>A0A1F6T7S2_9PROT</name>
<dbReference type="HAMAP" id="MF_01677">
    <property type="entry name" value="Salvage_MtnB"/>
    <property type="match status" value="1"/>
</dbReference>
<comment type="function">
    <text evidence="6">Catalyzes the dehydration of methylthioribulose-1-phosphate (MTRu-1-P) into 2,3-diketo-5-methylthiopentyl-1-phosphate (DK-MTP-1-P).</text>
</comment>
<comment type="similarity">
    <text evidence="6">Belongs to the aldolase class II family. MtnB subfamily.</text>
</comment>
<organism evidence="8 9">
    <name type="scientific">Candidatus Muproteobacteria bacterium RBG_16_62_13</name>
    <dbReference type="NCBI Taxonomy" id="1817756"/>
    <lineage>
        <taxon>Bacteria</taxon>
        <taxon>Pseudomonadati</taxon>
        <taxon>Pseudomonadota</taxon>
        <taxon>Candidatus Muproteobacteria</taxon>
    </lineage>
</organism>
<keyword evidence="1 6" id="KW-0028">Amino-acid biosynthesis</keyword>
<dbReference type="EMBL" id="MFSQ01000033">
    <property type="protein sequence ID" value="OGI41181.1"/>
    <property type="molecule type" value="Genomic_DNA"/>
</dbReference>
<evidence type="ECO:0000259" key="7">
    <source>
        <dbReference type="SMART" id="SM01007"/>
    </source>
</evidence>
<gene>
    <name evidence="6" type="primary">mtnB</name>
    <name evidence="8" type="ORF">A2140_04425</name>
</gene>
<evidence type="ECO:0000313" key="9">
    <source>
        <dbReference type="Proteomes" id="UP000178379"/>
    </source>
</evidence>
<dbReference type="NCBIfam" id="TIGR03328">
    <property type="entry name" value="salvage_mtnB"/>
    <property type="match status" value="1"/>
</dbReference>
<dbReference type="PANTHER" id="PTHR22789">
    <property type="entry name" value="FUCULOSE PHOSPHATE ALDOLASE"/>
    <property type="match status" value="1"/>
</dbReference>
<evidence type="ECO:0000256" key="1">
    <source>
        <dbReference type="ARBA" id="ARBA00022605"/>
    </source>
</evidence>
<comment type="cofactor">
    <cofactor evidence="6">
        <name>Zn(2+)</name>
        <dbReference type="ChEBI" id="CHEBI:29105"/>
    </cofactor>
    <text evidence="6">Binds 1 zinc ion per subunit.</text>
</comment>
<dbReference type="UniPathway" id="UPA00904">
    <property type="reaction ID" value="UER00875"/>
</dbReference>
<dbReference type="SMART" id="SM01007">
    <property type="entry name" value="Aldolase_II"/>
    <property type="match status" value="1"/>
</dbReference>
<keyword evidence="2 6" id="KW-0479">Metal-binding</keyword>
<evidence type="ECO:0000256" key="4">
    <source>
        <dbReference type="ARBA" id="ARBA00023167"/>
    </source>
</evidence>
<evidence type="ECO:0000313" key="8">
    <source>
        <dbReference type="EMBL" id="OGI41181.1"/>
    </source>
</evidence>
<dbReference type="Proteomes" id="UP000178379">
    <property type="component" value="Unassembled WGS sequence"/>
</dbReference>
<proteinExistence type="inferred from homology"/>
<dbReference type="AlphaFoldDB" id="A0A1F6T7S2"/>
<comment type="catalytic activity">
    <reaction evidence="6">
        <text>5-(methylsulfanyl)-D-ribulose 1-phosphate = 5-methylsulfanyl-2,3-dioxopentyl phosphate + H2O</text>
        <dbReference type="Rhea" id="RHEA:15549"/>
        <dbReference type="ChEBI" id="CHEBI:15377"/>
        <dbReference type="ChEBI" id="CHEBI:58548"/>
        <dbReference type="ChEBI" id="CHEBI:58828"/>
        <dbReference type="EC" id="4.2.1.109"/>
    </reaction>
</comment>
<dbReference type="GO" id="GO:0016832">
    <property type="term" value="F:aldehyde-lyase activity"/>
    <property type="evidence" value="ECO:0007669"/>
    <property type="project" value="TreeGrafter"/>
</dbReference>
<dbReference type="GO" id="GO:0046570">
    <property type="term" value="F:methylthioribulose 1-phosphate dehydratase activity"/>
    <property type="evidence" value="ECO:0007669"/>
    <property type="project" value="UniProtKB-UniRule"/>
</dbReference>
<comment type="caution">
    <text evidence="8">The sequence shown here is derived from an EMBL/GenBank/DDBJ whole genome shotgun (WGS) entry which is preliminary data.</text>
</comment>
<dbReference type="STRING" id="1817756.A2140_04425"/>
<sequence length="208" mass="23342">MAEPFDGLPPRMALVEIARDFHARGWMAGTAGNLSAREDDDHFWITASGKPKGRLDENDFLLVRLKDGAVVEKRVATDKPSAETAIHAGLYRCFPEARSCLHGHSVEAMLAATRAKKGAKVLHLPAIEMIKGFDIWQQNPKVDLPLFENHLDVARIAKEIEARFKKSKPAVTALMIRDHGPTVWGRSLQEAYNRFEILDFLLRYTAAR</sequence>
<keyword evidence="3 6" id="KW-0862">Zinc</keyword>
<evidence type="ECO:0000256" key="5">
    <source>
        <dbReference type="ARBA" id="ARBA00023239"/>
    </source>
</evidence>
<dbReference type="GO" id="GO:0019509">
    <property type="term" value="P:L-methionine salvage from methylthioadenosine"/>
    <property type="evidence" value="ECO:0007669"/>
    <property type="project" value="UniProtKB-UniRule"/>
</dbReference>
<comment type="pathway">
    <text evidence="6">Amino-acid biosynthesis; L-methionine biosynthesis via salvage pathway; L-methionine from S-methyl-5-thio-alpha-D-ribose 1-phosphate: step 2/6.</text>
</comment>
<dbReference type="InterPro" id="IPR036409">
    <property type="entry name" value="Aldolase_II/adducin_N_sf"/>
</dbReference>
<dbReference type="EC" id="4.2.1.109" evidence="6"/>
<feature type="binding site" evidence="6">
    <location>
        <position position="102"/>
    </location>
    <ligand>
        <name>Zn(2+)</name>
        <dbReference type="ChEBI" id="CHEBI:29105"/>
    </ligand>
</feature>
<evidence type="ECO:0000256" key="2">
    <source>
        <dbReference type="ARBA" id="ARBA00022723"/>
    </source>
</evidence>
<evidence type="ECO:0000256" key="6">
    <source>
        <dbReference type="HAMAP-Rule" id="MF_01677"/>
    </source>
</evidence>
<dbReference type="GO" id="GO:0005829">
    <property type="term" value="C:cytosol"/>
    <property type="evidence" value="ECO:0007669"/>
    <property type="project" value="TreeGrafter"/>
</dbReference>
<dbReference type="GO" id="GO:0019323">
    <property type="term" value="P:pentose catabolic process"/>
    <property type="evidence" value="ECO:0007669"/>
    <property type="project" value="TreeGrafter"/>
</dbReference>
<dbReference type="SUPFAM" id="SSF53639">
    <property type="entry name" value="AraD/HMP-PK domain-like"/>
    <property type="match status" value="1"/>
</dbReference>
<dbReference type="Pfam" id="PF00596">
    <property type="entry name" value="Aldolase_II"/>
    <property type="match status" value="1"/>
</dbReference>
<dbReference type="InterPro" id="IPR017714">
    <property type="entry name" value="MethylthioRu-1-P_deHdtase_MtnB"/>
</dbReference>
<feature type="domain" description="Class II aldolase/adducin N-terminal" evidence="7">
    <location>
        <begin position="12"/>
        <end position="206"/>
    </location>
</feature>
<feature type="binding site" evidence="6">
    <location>
        <position position="104"/>
    </location>
    <ligand>
        <name>Zn(2+)</name>
        <dbReference type="ChEBI" id="CHEBI:29105"/>
    </ligand>
</feature>
<dbReference type="InterPro" id="IPR050197">
    <property type="entry name" value="Aldolase_class_II_sugar_metab"/>
</dbReference>
<dbReference type="InterPro" id="IPR001303">
    <property type="entry name" value="Aldolase_II/adducin_N"/>
</dbReference>
<reference evidence="8 9" key="1">
    <citation type="journal article" date="2016" name="Nat. Commun.">
        <title>Thousands of microbial genomes shed light on interconnected biogeochemical processes in an aquifer system.</title>
        <authorList>
            <person name="Anantharaman K."/>
            <person name="Brown C.T."/>
            <person name="Hug L.A."/>
            <person name="Sharon I."/>
            <person name="Castelle C.J."/>
            <person name="Probst A.J."/>
            <person name="Thomas B.C."/>
            <person name="Singh A."/>
            <person name="Wilkins M.J."/>
            <person name="Karaoz U."/>
            <person name="Brodie E.L."/>
            <person name="Williams K.H."/>
            <person name="Hubbard S.S."/>
            <person name="Banfield J.F."/>
        </authorList>
    </citation>
    <scope>NUCLEOTIDE SEQUENCE [LARGE SCALE GENOMIC DNA]</scope>
</reference>
<accession>A0A1F6T7S2</accession>
<dbReference type="Gene3D" id="3.40.225.10">
    <property type="entry name" value="Class II aldolase/adducin N-terminal domain"/>
    <property type="match status" value="1"/>
</dbReference>
<protein>
    <recommendedName>
        <fullName evidence="6">Methylthioribulose-1-phosphate dehydratase</fullName>
        <shortName evidence="6">MTRu-1-P dehydratase</shortName>
        <ecNumber evidence="6">4.2.1.109</ecNumber>
    </recommendedName>
</protein>
<dbReference type="GO" id="GO:0008270">
    <property type="term" value="F:zinc ion binding"/>
    <property type="evidence" value="ECO:0007669"/>
    <property type="project" value="UniProtKB-UniRule"/>
</dbReference>
<evidence type="ECO:0000256" key="3">
    <source>
        <dbReference type="ARBA" id="ARBA00022833"/>
    </source>
</evidence>